<organism evidence="1 2">
    <name type="scientific">Scleroderma citrinum Foug A</name>
    <dbReference type="NCBI Taxonomy" id="1036808"/>
    <lineage>
        <taxon>Eukaryota</taxon>
        <taxon>Fungi</taxon>
        <taxon>Dikarya</taxon>
        <taxon>Basidiomycota</taxon>
        <taxon>Agaricomycotina</taxon>
        <taxon>Agaricomycetes</taxon>
        <taxon>Agaricomycetidae</taxon>
        <taxon>Boletales</taxon>
        <taxon>Sclerodermatineae</taxon>
        <taxon>Sclerodermataceae</taxon>
        <taxon>Scleroderma</taxon>
    </lineage>
</organism>
<accession>A0A0C2Z7A3</accession>
<sequence length="68" mass="7878">DLPCWLADEDVHKGIKLMLEVDCCCNGSRLSKEQSILQEWFAIEWLSIKATLEDAGECRCYFYFVVSQ</sequence>
<dbReference type="InParanoid" id="A0A0C2Z7A3"/>
<keyword evidence="2" id="KW-1185">Reference proteome</keyword>
<reference evidence="2" key="2">
    <citation type="submission" date="2015-01" db="EMBL/GenBank/DDBJ databases">
        <title>Evolutionary Origins and Diversification of the Mycorrhizal Mutualists.</title>
        <authorList>
            <consortium name="DOE Joint Genome Institute"/>
            <consortium name="Mycorrhizal Genomics Consortium"/>
            <person name="Kohler A."/>
            <person name="Kuo A."/>
            <person name="Nagy L.G."/>
            <person name="Floudas D."/>
            <person name="Copeland A."/>
            <person name="Barry K.W."/>
            <person name="Cichocki N."/>
            <person name="Veneault-Fourrey C."/>
            <person name="LaButti K."/>
            <person name="Lindquist E.A."/>
            <person name="Lipzen A."/>
            <person name="Lundell T."/>
            <person name="Morin E."/>
            <person name="Murat C."/>
            <person name="Riley R."/>
            <person name="Ohm R."/>
            <person name="Sun H."/>
            <person name="Tunlid A."/>
            <person name="Henrissat B."/>
            <person name="Grigoriev I.V."/>
            <person name="Hibbett D.S."/>
            <person name="Martin F."/>
        </authorList>
    </citation>
    <scope>NUCLEOTIDE SEQUENCE [LARGE SCALE GENOMIC DNA]</scope>
    <source>
        <strain evidence="2">Foug A</strain>
    </source>
</reference>
<gene>
    <name evidence="1" type="ORF">SCLCIDRAFT_129464</name>
</gene>
<proteinExistence type="predicted"/>
<name>A0A0C2Z7A3_9AGAM</name>
<evidence type="ECO:0000313" key="1">
    <source>
        <dbReference type="EMBL" id="KIM57868.1"/>
    </source>
</evidence>
<dbReference type="AlphaFoldDB" id="A0A0C2Z7A3"/>
<dbReference type="OrthoDB" id="2976829at2759"/>
<dbReference type="HOGENOM" id="CLU_2801122_0_0_1"/>
<protein>
    <submittedName>
        <fullName evidence="1">Uncharacterized protein</fullName>
    </submittedName>
</protein>
<feature type="non-terminal residue" evidence="1">
    <location>
        <position position="1"/>
    </location>
</feature>
<dbReference type="Proteomes" id="UP000053989">
    <property type="component" value="Unassembled WGS sequence"/>
</dbReference>
<evidence type="ECO:0000313" key="2">
    <source>
        <dbReference type="Proteomes" id="UP000053989"/>
    </source>
</evidence>
<reference evidence="1 2" key="1">
    <citation type="submission" date="2014-04" db="EMBL/GenBank/DDBJ databases">
        <authorList>
            <consortium name="DOE Joint Genome Institute"/>
            <person name="Kuo A."/>
            <person name="Kohler A."/>
            <person name="Nagy L.G."/>
            <person name="Floudas D."/>
            <person name="Copeland A."/>
            <person name="Barry K.W."/>
            <person name="Cichocki N."/>
            <person name="Veneault-Fourrey C."/>
            <person name="LaButti K."/>
            <person name="Lindquist E.A."/>
            <person name="Lipzen A."/>
            <person name="Lundell T."/>
            <person name="Morin E."/>
            <person name="Murat C."/>
            <person name="Sun H."/>
            <person name="Tunlid A."/>
            <person name="Henrissat B."/>
            <person name="Grigoriev I.V."/>
            <person name="Hibbett D.S."/>
            <person name="Martin F."/>
            <person name="Nordberg H.P."/>
            <person name="Cantor M.N."/>
            <person name="Hua S.X."/>
        </authorList>
    </citation>
    <scope>NUCLEOTIDE SEQUENCE [LARGE SCALE GENOMIC DNA]</scope>
    <source>
        <strain evidence="1 2">Foug A</strain>
    </source>
</reference>
<dbReference type="EMBL" id="KN822094">
    <property type="protein sequence ID" value="KIM57868.1"/>
    <property type="molecule type" value="Genomic_DNA"/>
</dbReference>